<proteinExistence type="predicted"/>
<accession>A0A0A1UFM0</accession>
<organism evidence="1 2">
    <name type="scientific">Entamoeba invadens IP1</name>
    <dbReference type="NCBI Taxonomy" id="370355"/>
    <lineage>
        <taxon>Eukaryota</taxon>
        <taxon>Amoebozoa</taxon>
        <taxon>Evosea</taxon>
        <taxon>Archamoebae</taxon>
        <taxon>Mastigamoebida</taxon>
        <taxon>Entamoebidae</taxon>
        <taxon>Entamoeba</taxon>
    </lineage>
</organism>
<dbReference type="GeneID" id="14894351"/>
<evidence type="ECO:0000313" key="1">
    <source>
        <dbReference type="EMBL" id="ELP95366.1"/>
    </source>
</evidence>
<dbReference type="EMBL" id="KB206128">
    <property type="protein sequence ID" value="ELP95366.1"/>
    <property type="molecule type" value="Genomic_DNA"/>
</dbReference>
<sequence>MRGKLFTCTLKGGASVLMLEKAQTKVPNYPNIFDQRFIDAIKEMLELLIKLNKFAKESYDRMRFDGDAVREVANFVVQAFGTEGNLWYLLNRLFAKLNALEHSELPQQEKSELQLQLYLTPSLFDALFNIFRKLAKRKEYRHEVIVRQAADLLKPYSDKIKADEKLFKNTFGITENKQKELEPGYYEQVAGATMVGHVQEYFL</sequence>
<dbReference type="AlphaFoldDB" id="A0A0A1UFM0"/>
<dbReference type="RefSeq" id="XP_004262137.1">
    <property type="nucleotide sequence ID" value="XM_004262089.1"/>
</dbReference>
<keyword evidence="2" id="KW-1185">Reference proteome</keyword>
<evidence type="ECO:0000313" key="2">
    <source>
        <dbReference type="Proteomes" id="UP000014680"/>
    </source>
</evidence>
<protein>
    <submittedName>
        <fullName evidence="1">Uncharacterized protein</fullName>
    </submittedName>
</protein>
<dbReference type="VEuPathDB" id="AmoebaDB:EIN_412350"/>
<name>A0A0A1UFM0_ENTIV</name>
<gene>
    <name evidence="1" type="ORF">EIN_412350</name>
</gene>
<dbReference type="KEGG" id="eiv:EIN_412350"/>
<dbReference type="Proteomes" id="UP000014680">
    <property type="component" value="Unassembled WGS sequence"/>
</dbReference>
<reference evidence="1 2" key="1">
    <citation type="submission" date="2012-10" db="EMBL/GenBank/DDBJ databases">
        <authorList>
            <person name="Zafar N."/>
            <person name="Inman J."/>
            <person name="Hall N."/>
            <person name="Lorenzi H."/>
            <person name="Caler E."/>
        </authorList>
    </citation>
    <scope>NUCLEOTIDE SEQUENCE [LARGE SCALE GENOMIC DNA]</scope>
    <source>
        <strain evidence="1 2">IP1</strain>
    </source>
</reference>